<proteinExistence type="predicted"/>
<dbReference type="GO" id="GO:0042302">
    <property type="term" value="F:structural constituent of cuticle"/>
    <property type="evidence" value="ECO:0007669"/>
    <property type="project" value="UniProtKB-UniRule"/>
</dbReference>
<dbReference type="PANTHER" id="PTHR12236">
    <property type="entry name" value="STRUCTURAL CONTITUENT OF CUTICLE"/>
    <property type="match status" value="1"/>
</dbReference>
<keyword evidence="1 2" id="KW-0193">Cuticle</keyword>
<dbReference type="PROSITE" id="PS51257">
    <property type="entry name" value="PROKAR_LIPOPROTEIN"/>
    <property type="match status" value="1"/>
</dbReference>
<dbReference type="PANTHER" id="PTHR12236:SF79">
    <property type="entry name" value="CUTICULAR PROTEIN 50CB-RELATED"/>
    <property type="match status" value="1"/>
</dbReference>
<dbReference type="PROSITE" id="PS51155">
    <property type="entry name" value="CHIT_BIND_RR_2"/>
    <property type="match status" value="1"/>
</dbReference>
<evidence type="ECO:0000256" key="2">
    <source>
        <dbReference type="PROSITE-ProRule" id="PRU00497"/>
    </source>
</evidence>
<dbReference type="Pfam" id="PF00379">
    <property type="entry name" value="Chitin_bind_4"/>
    <property type="match status" value="1"/>
</dbReference>
<dbReference type="Proteomes" id="UP000694920">
    <property type="component" value="Unplaced"/>
</dbReference>
<feature type="compositionally biased region" description="Polar residues" evidence="3">
    <location>
        <begin position="164"/>
        <end position="178"/>
    </location>
</feature>
<evidence type="ECO:0000313" key="6">
    <source>
        <dbReference type="RefSeq" id="XP_015608198.1"/>
    </source>
</evidence>
<dbReference type="GO" id="GO:0031012">
    <property type="term" value="C:extracellular matrix"/>
    <property type="evidence" value="ECO:0007669"/>
    <property type="project" value="TreeGrafter"/>
</dbReference>
<name>A0AAJ7CDL0_CEPCN</name>
<evidence type="ECO:0000313" key="5">
    <source>
        <dbReference type="Proteomes" id="UP000694920"/>
    </source>
</evidence>
<gene>
    <name evidence="6" type="primary">LOC107274002</name>
</gene>
<organism evidence="5 6">
    <name type="scientific">Cephus cinctus</name>
    <name type="common">Wheat stem sawfly</name>
    <dbReference type="NCBI Taxonomy" id="211228"/>
    <lineage>
        <taxon>Eukaryota</taxon>
        <taxon>Metazoa</taxon>
        <taxon>Ecdysozoa</taxon>
        <taxon>Arthropoda</taxon>
        <taxon>Hexapoda</taxon>
        <taxon>Insecta</taxon>
        <taxon>Pterygota</taxon>
        <taxon>Neoptera</taxon>
        <taxon>Endopterygota</taxon>
        <taxon>Hymenoptera</taxon>
        <taxon>Cephoidea</taxon>
        <taxon>Cephidae</taxon>
        <taxon>Cephus</taxon>
    </lineage>
</organism>
<dbReference type="AlphaFoldDB" id="A0AAJ7CDL0"/>
<feature type="compositionally biased region" description="Gly residues" evidence="3">
    <location>
        <begin position="116"/>
        <end position="143"/>
    </location>
</feature>
<accession>A0AAJ7CDL0</accession>
<feature type="region of interest" description="Disordered" evidence="3">
    <location>
        <begin position="97"/>
        <end position="178"/>
    </location>
</feature>
<keyword evidence="5" id="KW-1185">Reference proteome</keyword>
<dbReference type="InterPro" id="IPR000618">
    <property type="entry name" value="Insect_cuticle"/>
</dbReference>
<evidence type="ECO:0000256" key="4">
    <source>
        <dbReference type="SAM" id="SignalP"/>
    </source>
</evidence>
<feature type="signal peptide" evidence="4">
    <location>
        <begin position="1"/>
        <end position="22"/>
    </location>
</feature>
<dbReference type="InterPro" id="IPR051217">
    <property type="entry name" value="Insect_Cuticle_Struc_Prot"/>
</dbReference>
<dbReference type="GeneID" id="107274002"/>
<dbReference type="GO" id="GO:0005615">
    <property type="term" value="C:extracellular space"/>
    <property type="evidence" value="ECO:0007669"/>
    <property type="project" value="TreeGrafter"/>
</dbReference>
<sequence length="266" mass="26319">MNRLQLLGLTLVLSCLDGGVLAGLLPGGTAGNGYQYNRPTGNGFTGGFGSPGNNAFPVTSSGGFGTPGSGGAFSQRPTGAYGAPGFGSAGSFGGTGGGTGAFTRPSSTYGSPGYTGNQGGNGGFQGSGGYQGGTNGYQGGYNGDDGRPQPYSFQYEVRDPPSGNDYSQQESSDGNTVTGEYRVLLPDSRTQIVRYTADNVNGYNADVQYEGQAQYPQGNIGGGFPGGFGAGGYQTGGVGGGGGNFGTGSGNFGGSNQYLPPGGYGK</sequence>
<feature type="chain" id="PRO_5042460480" evidence="4">
    <location>
        <begin position="23"/>
        <end position="266"/>
    </location>
</feature>
<protein>
    <submittedName>
        <fullName evidence="6">Pro-resilin</fullName>
    </submittedName>
</protein>
<keyword evidence="4" id="KW-0732">Signal</keyword>
<dbReference type="KEGG" id="ccin:107274002"/>
<dbReference type="RefSeq" id="XP_015608198.1">
    <property type="nucleotide sequence ID" value="XM_015752712.2"/>
</dbReference>
<evidence type="ECO:0000256" key="1">
    <source>
        <dbReference type="ARBA" id="ARBA00022460"/>
    </source>
</evidence>
<evidence type="ECO:0000256" key="3">
    <source>
        <dbReference type="SAM" id="MobiDB-lite"/>
    </source>
</evidence>
<reference evidence="6" key="1">
    <citation type="submission" date="2025-08" db="UniProtKB">
        <authorList>
            <consortium name="RefSeq"/>
        </authorList>
    </citation>
    <scope>IDENTIFICATION</scope>
</reference>